<evidence type="ECO:0000256" key="5">
    <source>
        <dbReference type="ARBA" id="ARBA00022989"/>
    </source>
</evidence>
<name>A0A8D3WH86_STRFA</name>
<dbReference type="PANTHER" id="PTHR43386:SF6">
    <property type="entry name" value="ABC TRANSPORTER PERMEASE PROTEIN"/>
    <property type="match status" value="1"/>
</dbReference>
<gene>
    <name evidence="9" type="ordered locus">Sfla_2179</name>
</gene>
<dbReference type="InterPro" id="IPR035906">
    <property type="entry name" value="MetI-like_sf"/>
</dbReference>
<dbReference type="Gene3D" id="1.10.3720.10">
    <property type="entry name" value="MetI-like"/>
    <property type="match status" value="1"/>
</dbReference>
<dbReference type="GO" id="GO:0055085">
    <property type="term" value="P:transmembrane transport"/>
    <property type="evidence" value="ECO:0007669"/>
    <property type="project" value="InterPro"/>
</dbReference>
<dbReference type="KEGG" id="sfa:Sfla_2179"/>
<feature type="transmembrane region" description="Helical" evidence="7">
    <location>
        <begin position="229"/>
        <end position="259"/>
    </location>
</feature>
<feature type="transmembrane region" description="Helical" evidence="7">
    <location>
        <begin position="150"/>
        <end position="169"/>
    </location>
</feature>
<feature type="transmembrane region" description="Helical" evidence="7">
    <location>
        <begin position="115"/>
        <end position="138"/>
    </location>
</feature>
<feature type="transmembrane region" description="Helical" evidence="7">
    <location>
        <begin position="175"/>
        <end position="194"/>
    </location>
</feature>
<keyword evidence="4 7" id="KW-0812">Transmembrane</keyword>
<protein>
    <submittedName>
        <fullName evidence="9">Binding-protein-dependent transport systems inner membrane component</fullName>
    </submittedName>
</protein>
<dbReference type="Pfam" id="PF00528">
    <property type="entry name" value="BPD_transp_1"/>
    <property type="match status" value="1"/>
</dbReference>
<dbReference type="InterPro" id="IPR050366">
    <property type="entry name" value="BP-dependent_transpt_permease"/>
</dbReference>
<keyword evidence="3" id="KW-1003">Cell membrane</keyword>
<proteinExistence type="inferred from homology"/>
<dbReference type="InterPro" id="IPR000515">
    <property type="entry name" value="MetI-like"/>
</dbReference>
<sequence length="313" mass="33639">MPETLKEATPDTPGAVAAPVATAAVGKPRSLWSDAWHDLRRSPLFVVSAILIIFLLVMAIAPGLFTGADPRYADLAHHYLQKPKWGNFFQEDWFGYDIQGRSIYARVVYGARASITVAVVVTVLVTILGTVVGMLAGYFGGWIDTILSRVTDIFFGVPFILGAMVVLTSFEERKIWVVILALAFLGWTSIARVARGSVLTIKQADYVMAAKALGASTTRILLRHILPNAIAPVIVVATIALGGYISAEATLSFLGIGLAEPTVSWGVDISSGQEQLRNAAFVLIIPSVMVSITVLAFIMLGDAVRNALDPKLR</sequence>
<dbReference type="CDD" id="cd06261">
    <property type="entry name" value="TM_PBP2"/>
    <property type="match status" value="1"/>
</dbReference>
<keyword evidence="6 7" id="KW-0472">Membrane</keyword>
<comment type="subcellular location">
    <subcellularLocation>
        <location evidence="1 7">Cell membrane</location>
        <topology evidence="1 7">Multi-pass membrane protein</topology>
    </subcellularLocation>
</comment>
<dbReference type="InterPro" id="IPR025966">
    <property type="entry name" value="OppC_N"/>
</dbReference>
<dbReference type="Proteomes" id="UP000002066">
    <property type="component" value="Chromosome"/>
</dbReference>
<feature type="transmembrane region" description="Helical" evidence="7">
    <location>
        <begin position="44"/>
        <end position="65"/>
    </location>
</feature>
<comment type="similarity">
    <text evidence="7">Belongs to the binding-protein-dependent transport system permease family.</text>
</comment>
<keyword evidence="5 7" id="KW-1133">Transmembrane helix</keyword>
<evidence type="ECO:0000313" key="9">
    <source>
        <dbReference type="EMBL" id="ADW03611.1"/>
    </source>
</evidence>
<organism evidence="9 10">
    <name type="scientific">Streptomyces pratensis (strain ATCC 33331 / IAF-45CD)</name>
    <dbReference type="NCBI Taxonomy" id="591167"/>
    <lineage>
        <taxon>Bacteria</taxon>
        <taxon>Bacillati</taxon>
        <taxon>Actinomycetota</taxon>
        <taxon>Actinomycetes</taxon>
        <taxon>Kitasatosporales</taxon>
        <taxon>Streptomycetaceae</taxon>
        <taxon>Streptomyces</taxon>
    </lineage>
</organism>
<evidence type="ECO:0000256" key="6">
    <source>
        <dbReference type="ARBA" id="ARBA00023136"/>
    </source>
</evidence>
<evidence type="ECO:0000256" key="2">
    <source>
        <dbReference type="ARBA" id="ARBA00022448"/>
    </source>
</evidence>
<dbReference type="PANTHER" id="PTHR43386">
    <property type="entry name" value="OLIGOPEPTIDE TRANSPORT SYSTEM PERMEASE PROTEIN APPC"/>
    <property type="match status" value="1"/>
</dbReference>
<evidence type="ECO:0000313" key="10">
    <source>
        <dbReference type="Proteomes" id="UP000002066"/>
    </source>
</evidence>
<feature type="domain" description="ABC transmembrane type-1" evidence="8">
    <location>
        <begin position="111"/>
        <end position="301"/>
    </location>
</feature>
<accession>A0A8D3WH86</accession>
<dbReference type="EMBL" id="CP002475">
    <property type="protein sequence ID" value="ADW03611.1"/>
    <property type="molecule type" value="Genomic_DNA"/>
</dbReference>
<evidence type="ECO:0000259" key="8">
    <source>
        <dbReference type="PROSITE" id="PS50928"/>
    </source>
</evidence>
<evidence type="ECO:0000256" key="4">
    <source>
        <dbReference type="ARBA" id="ARBA00022692"/>
    </source>
</evidence>
<dbReference type="SUPFAM" id="SSF161098">
    <property type="entry name" value="MetI-like"/>
    <property type="match status" value="1"/>
</dbReference>
<dbReference type="Pfam" id="PF12911">
    <property type="entry name" value="OppC_N"/>
    <property type="match status" value="1"/>
</dbReference>
<dbReference type="OrthoDB" id="9812701at2"/>
<evidence type="ECO:0000256" key="3">
    <source>
        <dbReference type="ARBA" id="ARBA00022475"/>
    </source>
</evidence>
<reference evidence="9 10" key="1">
    <citation type="submission" date="2011-01" db="EMBL/GenBank/DDBJ databases">
        <title>Complete sequence of chromosome of Streptomyces flavogriseus ATCC 33331.</title>
        <authorList>
            <consortium name="US DOE Joint Genome Institute"/>
            <person name="Lucas S."/>
            <person name="Copeland A."/>
            <person name="Lapidus A."/>
            <person name="Cheng J.-F."/>
            <person name="Goodwin L."/>
            <person name="Pitluck S."/>
            <person name="Davenport K."/>
            <person name="Detter J.C."/>
            <person name="Han C."/>
            <person name="Tapia R."/>
            <person name="Land M."/>
            <person name="Hauser L."/>
            <person name="Kyrpides N."/>
            <person name="Ivanova N."/>
            <person name="Ovchinnikova G."/>
            <person name="Pagani I."/>
            <person name="Brumm P."/>
            <person name="Mead D."/>
            <person name="Woyke T."/>
        </authorList>
    </citation>
    <scope>NUCLEOTIDE SEQUENCE [LARGE SCALE GENOMIC DNA]</scope>
    <source>
        <strain evidence="10">ATCC 33331 / IAF-45CD</strain>
    </source>
</reference>
<dbReference type="PROSITE" id="PS50928">
    <property type="entry name" value="ABC_TM1"/>
    <property type="match status" value="1"/>
</dbReference>
<evidence type="ECO:0000256" key="1">
    <source>
        <dbReference type="ARBA" id="ARBA00004651"/>
    </source>
</evidence>
<evidence type="ECO:0000256" key="7">
    <source>
        <dbReference type="RuleBase" id="RU363032"/>
    </source>
</evidence>
<dbReference type="AlphaFoldDB" id="A0A8D3WH86"/>
<dbReference type="GO" id="GO:0005886">
    <property type="term" value="C:plasma membrane"/>
    <property type="evidence" value="ECO:0007669"/>
    <property type="project" value="UniProtKB-SubCell"/>
</dbReference>
<keyword evidence="2 7" id="KW-0813">Transport</keyword>
<feature type="transmembrane region" description="Helical" evidence="7">
    <location>
        <begin position="279"/>
        <end position="304"/>
    </location>
</feature>